<gene>
    <name evidence="2" type="ORF">SAMN04487864_105145</name>
</gene>
<name>A0A1G6KWS5_9FIRM</name>
<keyword evidence="3" id="KW-1185">Reference proteome</keyword>
<organism evidence="2 3">
    <name type="scientific">Succiniclasticum ruminis</name>
    <dbReference type="NCBI Taxonomy" id="40841"/>
    <lineage>
        <taxon>Bacteria</taxon>
        <taxon>Bacillati</taxon>
        <taxon>Bacillota</taxon>
        <taxon>Negativicutes</taxon>
        <taxon>Acidaminococcales</taxon>
        <taxon>Acidaminococcaceae</taxon>
        <taxon>Succiniclasticum</taxon>
    </lineage>
</organism>
<dbReference type="GO" id="GO:0016301">
    <property type="term" value="F:kinase activity"/>
    <property type="evidence" value="ECO:0007669"/>
    <property type="project" value="UniProtKB-KW"/>
</dbReference>
<dbReference type="GO" id="GO:0005525">
    <property type="term" value="F:GTP binding"/>
    <property type="evidence" value="ECO:0007669"/>
    <property type="project" value="InterPro"/>
</dbReference>
<dbReference type="GO" id="GO:0003924">
    <property type="term" value="F:GTPase activity"/>
    <property type="evidence" value="ECO:0007669"/>
    <property type="project" value="InterPro"/>
</dbReference>
<keyword evidence="2" id="KW-0808">Transferase</keyword>
<protein>
    <submittedName>
        <fullName evidence="2">LAO/AO transport system kinase</fullName>
    </submittedName>
</protein>
<dbReference type="EMBL" id="FMYW01000005">
    <property type="protein sequence ID" value="SDC35383.1"/>
    <property type="molecule type" value="Genomic_DNA"/>
</dbReference>
<dbReference type="Gene3D" id="3.40.50.300">
    <property type="entry name" value="P-loop containing nucleotide triphosphate hydrolases"/>
    <property type="match status" value="1"/>
</dbReference>
<proteinExistence type="inferred from homology"/>
<dbReference type="Gene3D" id="1.10.287.130">
    <property type="match status" value="1"/>
</dbReference>
<comment type="similarity">
    <text evidence="1">Belongs to the SIMIBI class G3E GTPase family. ArgK/MeaB subfamily.</text>
</comment>
<dbReference type="Proteomes" id="UP000198943">
    <property type="component" value="Unassembled WGS sequence"/>
</dbReference>
<dbReference type="CDD" id="cd03114">
    <property type="entry name" value="MMAA-like"/>
    <property type="match status" value="1"/>
</dbReference>
<dbReference type="InterPro" id="IPR027417">
    <property type="entry name" value="P-loop_NTPase"/>
</dbReference>
<accession>A0A1G6KWS5</accession>
<dbReference type="Gene3D" id="1.20.5.170">
    <property type="match status" value="1"/>
</dbReference>
<dbReference type="NCBIfam" id="NF006958">
    <property type="entry name" value="PRK09435.1"/>
    <property type="match status" value="1"/>
</dbReference>
<dbReference type="NCBIfam" id="TIGR00750">
    <property type="entry name" value="lao"/>
    <property type="match status" value="1"/>
</dbReference>
<dbReference type="GO" id="GO:0005737">
    <property type="term" value="C:cytoplasm"/>
    <property type="evidence" value="ECO:0007669"/>
    <property type="project" value="TreeGrafter"/>
</dbReference>
<dbReference type="PANTHER" id="PTHR23408:SF3">
    <property type="entry name" value="METHYLMALONIC ACIDURIA TYPE A PROTEIN, MITOCHONDRIAL"/>
    <property type="match status" value="1"/>
</dbReference>
<dbReference type="AlphaFoldDB" id="A0A1G6KWS5"/>
<keyword evidence="2" id="KW-0418">Kinase</keyword>
<evidence type="ECO:0000256" key="1">
    <source>
        <dbReference type="ARBA" id="ARBA00009625"/>
    </source>
</evidence>
<dbReference type="InterPro" id="IPR005129">
    <property type="entry name" value="GTPase_ArgK"/>
</dbReference>
<evidence type="ECO:0000313" key="3">
    <source>
        <dbReference type="Proteomes" id="UP000198943"/>
    </source>
</evidence>
<dbReference type="Pfam" id="PF03308">
    <property type="entry name" value="MeaB"/>
    <property type="match status" value="1"/>
</dbReference>
<dbReference type="PANTHER" id="PTHR23408">
    <property type="entry name" value="METHYLMALONYL-COA MUTASE"/>
    <property type="match status" value="1"/>
</dbReference>
<dbReference type="SUPFAM" id="SSF52540">
    <property type="entry name" value="P-loop containing nucleoside triphosphate hydrolases"/>
    <property type="match status" value="1"/>
</dbReference>
<reference evidence="3" key="1">
    <citation type="submission" date="2016-10" db="EMBL/GenBank/DDBJ databases">
        <authorList>
            <person name="Varghese N."/>
            <person name="Submissions S."/>
        </authorList>
    </citation>
    <scope>NUCLEOTIDE SEQUENCE [LARGE SCALE GENOMIC DNA]</scope>
    <source>
        <strain evidence="3">DSM 11005</strain>
    </source>
</reference>
<sequence>MQNACDQRSVTPVDSLYMKKVEMIIMPEIPKSDLHPSWVPEDANENFACSVMGGIDTKVNANSEEKVYDPNAVRRVPLRRKPTLDEIVKGVGEGNRVMLSKAITLIESNAPKDFDKAQRVLQGLLPKTGKALRIGITGVPGAGKSTFIEAFGQLLCSMGYKVAVLAVDPTSPLTGGSILGDKTRMQNLSREPNCFIRPTPSGGTLGGVARKSRETMMLCEAAGYDVILVETVGVGQSETTVRNMVDFFMLVVLTGAGDDLQGIKKGIMELADAIVVNKADGENLARATVTQGEYERMVEFIRPATEGWKTHAYKCSALTHDGLPELWAVMRKFEKETKESGVFQNRRKSQLLSWVRGMIDEHLHNLFFNDPMIKGRIPLVEHSVVNGLISPSQAVTELIRCFDMDRAAIKHLQSDKL</sequence>
<evidence type="ECO:0000313" key="2">
    <source>
        <dbReference type="EMBL" id="SDC35383.1"/>
    </source>
</evidence>